<comment type="catalytic activity">
    <reaction evidence="4">
        <text>(R)-pantolactone + NADP(+) = 2-dehydropantolactone + NADPH + H(+)</text>
        <dbReference type="Rhea" id="RHEA:18981"/>
        <dbReference type="ChEBI" id="CHEBI:15378"/>
        <dbReference type="ChEBI" id="CHEBI:16719"/>
        <dbReference type="ChEBI" id="CHEBI:18395"/>
        <dbReference type="ChEBI" id="CHEBI:57783"/>
        <dbReference type="ChEBI" id="CHEBI:58349"/>
        <dbReference type="EC" id="1.1.1.358"/>
    </reaction>
</comment>
<proteinExistence type="inferred from homology"/>
<dbReference type="PANTHER" id="PTHR43827">
    <property type="entry name" value="2,5-DIKETO-D-GLUCONIC ACID REDUCTASE"/>
    <property type="match status" value="1"/>
</dbReference>
<keyword evidence="3" id="KW-0560">Oxidoreductase</keyword>
<evidence type="ECO:0000256" key="7">
    <source>
        <dbReference type="ARBA" id="ARBA00079693"/>
    </source>
</evidence>
<dbReference type="PANTHER" id="PTHR43827:SF3">
    <property type="entry name" value="NADP-DEPENDENT OXIDOREDUCTASE DOMAIN-CONTAINING PROTEIN"/>
    <property type="match status" value="1"/>
</dbReference>
<feature type="active site" description="Proton donor" evidence="9">
    <location>
        <position position="54"/>
    </location>
</feature>
<name>A0A9P8PSV0_9ASCO</name>
<evidence type="ECO:0000256" key="4">
    <source>
        <dbReference type="ARBA" id="ARBA00050878"/>
    </source>
</evidence>
<accession>A0A9P8PSV0</accession>
<protein>
    <recommendedName>
        <fullName evidence="7">2-dehydropantolactone reductase</fullName>
        <ecNumber evidence="6">1.1.1.358</ecNumber>
    </recommendedName>
    <alternativeName>
        <fullName evidence="7">2-dehydropantolactone reductase</fullName>
    </alternativeName>
    <alternativeName>
        <fullName evidence="8">Ketopantoyl-lactone reductase</fullName>
    </alternativeName>
</protein>
<dbReference type="GO" id="GO:0042180">
    <property type="term" value="P:ketone metabolic process"/>
    <property type="evidence" value="ECO:0007669"/>
    <property type="project" value="UniProtKB-ARBA"/>
</dbReference>
<comment type="catalytic activity">
    <reaction evidence="5">
        <text>isatin + NADPH + H(+) = 3-hydroxyindolin-2-one + NADP(+)</text>
        <dbReference type="Rhea" id="RHEA:68608"/>
        <dbReference type="ChEBI" id="CHEBI:15378"/>
        <dbReference type="ChEBI" id="CHEBI:27539"/>
        <dbReference type="ChEBI" id="CHEBI:28536"/>
        <dbReference type="ChEBI" id="CHEBI:57783"/>
        <dbReference type="ChEBI" id="CHEBI:58349"/>
    </reaction>
</comment>
<dbReference type="GO" id="GO:0016652">
    <property type="term" value="F:oxidoreductase activity, acting on NAD(P)H as acceptor"/>
    <property type="evidence" value="ECO:0007669"/>
    <property type="project" value="InterPro"/>
</dbReference>
<dbReference type="PROSITE" id="PS00062">
    <property type="entry name" value="ALDOKETO_REDUCTASE_2"/>
    <property type="match status" value="1"/>
</dbReference>
<feature type="binding site" evidence="10">
    <location>
        <position position="118"/>
    </location>
    <ligand>
        <name>substrate</name>
    </ligand>
</feature>
<evidence type="ECO:0000313" key="14">
    <source>
        <dbReference type="Proteomes" id="UP000788993"/>
    </source>
</evidence>
<dbReference type="InterPro" id="IPR020471">
    <property type="entry name" value="AKR"/>
</dbReference>
<evidence type="ECO:0000256" key="8">
    <source>
        <dbReference type="ARBA" id="ARBA00081322"/>
    </source>
</evidence>
<evidence type="ECO:0000256" key="9">
    <source>
        <dbReference type="PIRSR" id="PIRSR000097-1"/>
    </source>
</evidence>
<comment type="similarity">
    <text evidence="1">Belongs to the aldo/keto reductase family.</text>
</comment>
<dbReference type="GO" id="GO:0047011">
    <property type="term" value="F:2-dehydropantolactone reductase (A-specific) activity"/>
    <property type="evidence" value="ECO:0007669"/>
    <property type="project" value="UniProtKB-ARBA"/>
</dbReference>
<dbReference type="PIRSF" id="PIRSF000097">
    <property type="entry name" value="AKR"/>
    <property type="match status" value="1"/>
</dbReference>
<reference evidence="13" key="1">
    <citation type="journal article" date="2021" name="Open Biol.">
        <title>Shared evolutionary footprints suggest mitochondrial oxidative damage underlies multiple complex I losses in fungi.</title>
        <authorList>
            <person name="Schikora-Tamarit M.A."/>
            <person name="Marcet-Houben M."/>
            <person name="Nosek J."/>
            <person name="Gabaldon T."/>
        </authorList>
    </citation>
    <scope>NUCLEOTIDE SEQUENCE</scope>
    <source>
        <strain evidence="13">NCAIM Y.01608</strain>
    </source>
</reference>
<keyword evidence="2" id="KW-0521">NADP</keyword>
<dbReference type="InterPro" id="IPR018170">
    <property type="entry name" value="Aldo/ket_reductase_CS"/>
</dbReference>
<dbReference type="InterPro" id="IPR044494">
    <property type="entry name" value="AKR3C2/3"/>
</dbReference>
<evidence type="ECO:0000256" key="11">
    <source>
        <dbReference type="PIRSR" id="PIRSR000097-3"/>
    </source>
</evidence>
<dbReference type="SUPFAM" id="SSF51430">
    <property type="entry name" value="NAD(P)-linked oxidoreductase"/>
    <property type="match status" value="1"/>
</dbReference>
<organism evidence="13 14">
    <name type="scientific">Ogataea polymorpha</name>
    <dbReference type="NCBI Taxonomy" id="460523"/>
    <lineage>
        <taxon>Eukaryota</taxon>
        <taxon>Fungi</taxon>
        <taxon>Dikarya</taxon>
        <taxon>Ascomycota</taxon>
        <taxon>Saccharomycotina</taxon>
        <taxon>Pichiomycetes</taxon>
        <taxon>Pichiales</taxon>
        <taxon>Pichiaceae</taxon>
        <taxon>Ogataea</taxon>
    </lineage>
</organism>
<dbReference type="AlphaFoldDB" id="A0A9P8PSV0"/>
<feature type="site" description="Lowers pKa of active site Tyr" evidence="11">
    <location>
        <position position="79"/>
    </location>
</feature>
<sequence length="305" mass="34717">MSIPTTSSGIPRLAFGCGTYYFKYGSDTVNQQLVDITKTALSKGLRHIDAAECYNVDKELAKAFAESGLSKEDYFVTEKYFAGAGDYSVRSKEANPYLHLKAFLERVSIPYADLYLLHSPFIKKETHGFTLVEAWKYMEQCKKEGLAKRIGISNFTVDDIEEILKEASVKPEVHQIEYSAFLQNQTPGVVDFCKEHGIELEAYSPLGPLTKGDKTTEVGKKFDDYLNSLEKKYGKTKTQILLRWVDQKGIIPITTTSKESRLDEFLDVFSFELTPEEVKTITEIGAQYRPPLRQFWIPEFGKYDQ</sequence>
<keyword evidence="14" id="KW-1185">Reference proteome</keyword>
<dbReference type="FunFam" id="3.20.20.100:FF:000002">
    <property type="entry name" value="2,5-diketo-D-gluconic acid reductase A"/>
    <property type="match status" value="1"/>
</dbReference>
<evidence type="ECO:0000259" key="12">
    <source>
        <dbReference type="Pfam" id="PF00248"/>
    </source>
</evidence>
<dbReference type="Pfam" id="PF00248">
    <property type="entry name" value="Aldo_ket_red"/>
    <property type="match status" value="1"/>
</dbReference>
<evidence type="ECO:0000256" key="2">
    <source>
        <dbReference type="ARBA" id="ARBA00022857"/>
    </source>
</evidence>
<dbReference type="EMBL" id="JAEUBD010000146">
    <property type="protein sequence ID" value="KAH3676694.1"/>
    <property type="molecule type" value="Genomic_DNA"/>
</dbReference>
<dbReference type="PRINTS" id="PR00069">
    <property type="entry name" value="ALDKETRDTASE"/>
</dbReference>
<evidence type="ECO:0000313" key="13">
    <source>
        <dbReference type="EMBL" id="KAH3676694.1"/>
    </source>
</evidence>
<evidence type="ECO:0000256" key="5">
    <source>
        <dbReference type="ARBA" id="ARBA00051098"/>
    </source>
</evidence>
<evidence type="ECO:0000256" key="3">
    <source>
        <dbReference type="ARBA" id="ARBA00023002"/>
    </source>
</evidence>
<dbReference type="Proteomes" id="UP000788993">
    <property type="component" value="Unassembled WGS sequence"/>
</dbReference>
<evidence type="ECO:0000256" key="6">
    <source>
        <dbReference type="ARBA" id="ARBA00066965"/>
    </source>
</evidence>
<dbReference type="EC" id="1.1.1.358" evidence="6"/>
<feature type="domain" description="NADP-dependent oxidoreductase" evidence="12">
    <location>
        <begin position="16"/>
        <end position="284"/>
    </location>
</feature>
<dbReference type="InterPro" id="IPR023210">
    <property type="entry name" value="NADP_OxRdtase_dom"/>
</dbReference>
<evidence type="ECO:0000256" key="10">
    <source>
        <dbReference type="PIRSR" id="PIRSR000097-2"/>
    </source>
</evidence>
<comment type="caution">
    <text evidence="13">The sequence shown here is derived from an EMBL/GenBank/DDBJ whole genome shotgun (WGS) entry which is preliminary data.</text>
</comment>
<dbReference type="InterPro" id="IPR036812">
    <property type="entry name" value="NAD(P)_OxRdtase_dom_sf"/>
</dbReference>
<reference evidence="13" key="2">
    <citation type="submission" date="2021-01" db="EMBL/GenBank/DDBJ databases">
        <authorList>
            <person name="Schikora-Tamarit M.A."/>
        </authorList>
    </citation>
    <scope>NUCLEOTIDE SEQUENCE</scope>
    <source>
        <strain evidence="13">NCAIM Y.01608</strain>
    </source>
</reference>
<gene>
    <name evidence="13" type="ORF">OGATHE_001183</name>
</gene>
<evidence type="ECO:0000256" key="1">
    <source>
        <dbReference type="ARBA" id="ARBA00007905"/>
    </source>
</evidence>
<dbReference type="CDD" id="cd19120">
    <property type="entry name" value="AKR_AKR3C2-3"/>
    <property type="match status" value="1"/>
</dbReference>
<dbReference type="Gene3D" id="3.20.20.100">
    <property type="entry name" value="NADP-dependent oxidoreductase domain"/>
    <property type="match status" value="1"/>
</dbReference>